<evidence type="ECO:0000256" key="1">
    <source>
        <dbReference type="ARBA" id="ARBA00000073"/>
    </source>
</evidence>
<comment type="function">
    <text evidence="6">Responsible for synthesis of pseudouridine from uracil.</text>
</comment>
<feature type="domain" description="RNA-binding S4" evidence="7">
    <location>
        <begin position="17"/>
        <end position="74"/>
    </location>
</feature>
<sequence>MDPVQEEVHRVESDAGERLDRYLARHFPEHSRTAWQHLIAQGAVTVNGRPAVARHPVQPGQIIAWPVGAAALLEAELAGQGPVEGPDLSHLVIYEDDAILVVNKPRGLVVHPARGHLGDTLIEGLLHRLTPSPEAPALRPGVVHRLDRDTTGLMVVAKTETARTRLAAALQVRLVHRAYMALVRGHPHPREGWLEAPIGRDPRNRQRMAVVLGGRQARTRYRTCRVWPGYALLSVELETGRTHQIRVHLAAAGHPVVGDPLYGAGPELGFPAQALHAWRLEFHHPMTGAKLAFTAPPPEDWAPAARQLGAGETVCDEPDCREVLARFQALTEAGA</sequence>
<reference evidence="8 9" key="1">
    <citation type="submission" date="2020-02" db="EMBL/GenBank/DDBJ databases">
        <authorList>
            <person name="Hogendoorn C."/>
        </authorList>
    </citation>
    <scope>NUCLEOTIDE SEQUENCE [LARGE SCALE GENOMIC DNA]</scope>
    <source>
        <strain evidence="8">R501</strain>
    </source>
</reference>
<evidence type="ECO:0000256" key="5">
    <source>
        <dbReference type="PROSITE-ProRule" id="PRU00182"/>
    </source>
</evidence>
<comment type="catalytic activity">
    <reaction evidence="1 6">
        <text>a uridine in RNA = a pseudouridine in RNA</text>
        <dbReference type="Rhea" id="RHEA:48348"/>
        <dbReference type="Rhea" id="RHEA-COMP:12068"/>
        <dbReference type="Rhea" id="RHEA-COMP:12069"/>
        <dbReference type="ChEBI" id="CHEBI:65314"/>
        <dbReference type="ChEBI" id="CHEBI:65315"/>
    </reaction>
</comment>
<dbReference type="Pfam" id="PF01479">
    <property type="entry name" value="S4"/>
    <property type="match status" value="1"/>
</dbReference>
<dbReference type="SMART" id="SM00363">
    <property type="entry name" value="S4"/>
    <property type="match status" value="1"/>
</dbReference>
<evidence type="ECO:0000256" key="6">
    <source>
        <dbReference type="RuleBase" id="RU362028"/>
    </source>
</evidence>
<dbReference type="InterPro" id="IPR020103">
    <property type="entry name" value="PsdUridine_synth_cat_dom_sf"/>
</dbReference>
<protein>
    <recommendedName>
        <fullName evidence="6">Pseudouridine synthase</fullName>
        <ecNumber evidence="6">5.4.99.-</ecNumber>
    </recommendedName>
</protein>
<feature type="active site" evidence="4">
    <location>
        <position position="147"/>
    </location>
</feature>
<dbReference type="PROSITE" id="PS01129">
    <property type="entry name" value="PSI_RLU"/>
    <property type="match status" value="1"/>
</dbReference>
<evidence type="ECO:0000256" key="2">
    <source>
        <dbReference type="ARBA" id="ARBA00010876"/>
    </source>
</evidence>
<dbReference type="Proteomes" id="UP000503399">
    <property type="component" value="Chromosome"/>
</dbReference>
<dbReference type="Gene3D" id="3.30.2350.10">
    <property type="entry name" value="Pseudouridine synthase"/>
    <property type="match status" value="1"/>
</dbReference>
<dbReference type="InterPro" id="IPR006145">
    <property type="entry name" value="PsdUridine_synth_RsuA/RluA"/>
</dbReference>
<keyword evidence="8" id="KW-0456">Lyase</keyword>
<dbReference type="SUPFAM" id="SSF55174">
    <property type="entry name" value="Alpha-L RNA-binding motif"/>
    <property type="match status" value="1"/>
</dbReference>
<accession>A0A6F8ZFG4</accession>
<dbReference type="SUPFAM" id="SSF55120">
    <property type="entry name" value="Pseudouridine synthase"/>
    <property type="match status" value="1"/>
</dbReference>
<dbReference type="GO" id="GO:0003723">
    <property type="term" value="F:RNA binding"/>
    <property type="evidence" value="ECO:0007669"/>
    <property type="project" value="UniProtKB-KW"/>
</dbReference>
<dbReference type="InterPro" id="IPR006225">
    <property type="entry name" value="PsdUridine_synth_RluC/D"/>
</dbReference>
<dbReference type="GO" id="GO:0000455">
    <property type="term" value="P:enzyme-directed rRNA pseudouridine synthesis"/>
    <property type="evidence" value="ECO:0007669"/>
    <property type="project" value="UniProtKB-ARBA"/>
</dbReference>
<proteinExistence type="inferred from homology"/>
<evidence type="ECO:0000313" key="9">
    <source>
        <dbReference type="Proteomes" id="UP000503399"/>
    </source>
</evidence>
<dbReference type="PANTHER" id="PTHR21600">
    <property type="entry name" value="MITOCHONDRIAL RNA PSEUDOURIDINE SYNTHASE"/>
    <property type="match status" value="1"/>
</dbReference>
<dbReference type="InterPro" id="IPR006224">
    <property type="entry name" value="PsdUridine_synth_RluA-like_CS"/>
</dbReference>
<dbReference type="InterPro" id="IPR002942">
    <property type="entry name" value="S4_RNA-bd"/>
</dbReference>
<name>A0A6F8ZFG4_9FIRM</name>
<evidence type="ECO:0000259" key="7">
    <source>
        <dbReference type="SMART" id="SM00363"/>
    </source>
</evidence>
<dbReference type="CDD" id="cd02869">
    <property type="entry name" value="PseudoU_synth_RluA_like"/>
    <property type="match status" value="1"/>
</dbReference>
<dbReference type="InterPro" id="IPR036986">
    <property type="entry name" value="S4_RNA-bd_sf"/>
</dbReference>
<dbReference type="CDD" id="cd00165">
    <property type="entry name" value="S4"/>
    <property type="match status" value="1"/>
</dbReference>
<dbReference type="KEGG" id="hfv:R50_0979"/>
<dbReference type="NCBIfam" id="TIGR00005">
    <property type="entry name" value="rluA_subfam"/>
    <property type="match status" value="1"/>
</dbReference>
<keyword evidence="3 6" id="KW-0413">Isomerase</keyword>
<dbReference type="PANTHER" id="PTHR21600:SF44">
    <property type="entry name" value="RIBOSOMAL LARGE SUBUNIT PSEUDOURIDINE SYNTHASE D"/>
    <property type="match status" value="1"/>
</dbReference>
<dbReference type="InterPro" id="IPR050188">
    <property type="entry name" value="RluA_PseudoU_synthase"/>
</dbReference>
<dbReference type="PROSITE" id="PS50889">
    <property type="entry name" value="S4"/>
    <property type="match status" value="1"/>
</dbReference>
<organism evidence="8 9">
    <name type="scientific">Candidatus Hydrogenisulfobacillus filiaventi</name>
    <dbReference type="NCBI Taxonomy" id="2707344"/>
    <lineage>
        <taxon>Bacteria</taxon>
        <taxon>Bacillati</taxon>
        <taxon>Bacillota</taxon>
        <taxon>Clostridia</taxon>
        <taxon>Eubacteriales</taxon>
        <taxon>Clostridiales Family XVII. Incertae Sedis</taxon>
        <taxon>Candidatus Hydrogenisulfobacillus</taxon>
    </lineage>
</organism>
<dbReference type="GO" id="GO:0016829">
    <property type="term" value="F:lyase activity"/>
    <property type="evidence" value="ECO:0007669"/>
    <property type="project" value="UniProtKB-KW"/>
</dbReference>
<dbReference type="Pfam" id="PF00849">
    <property type="entry name" value="PseudoU_synth_2"/>
    <property type="match status" value="1"/>
</dbReference>
<dbReference type="EMBL" id="LR778114">
    <property type="protein sequence ID" value="CAB1128485.1"/>
    <property type="molecule type" value="Genomic_DNA"/>
</dbReference>
<evidence type="ECO:0000313" key="8">
    <source>
        <dbReference type="EMBL" id="CAB1128485.1"/>
    </source>
</evidence>
<evidence type="ECO:0000256" key="4">
    <source>
        <dbReference type="PIRSR" id="PIRSR606225-1"/>
    </source>
</evidence>
<keyword evidence="5" id="KW-0694">RNA-binding</keyword>
<keyword evidence="9" id="KW-1185">Reference proteome</keyword>
<gene>
    <name evidence="8" type="primary">rluD</name>
    <name evidence="8" type="ORF">R50_0979</name>
</gene>
<dbReference type="EC" id="5.4.99.-" evidence="6"/>
<comment type="similarity">
    <text evidence="2 6">Belongs to the pseudouridine synthase RluA family.</text>
</comment>
<dbReference type="AlphaFoldDB" id="A0A6F8ZFG4"/>
<evidence type="ECO:0000256" key="3">
    <source>
        <dbReference type="ARBA" id="ARBA00023235"/>
    </source>
</evidence>
<dbReference type="GO" id="GO:0120159">
    <property type="term" value="F:rRNA pseudouridine synthase activity"/>
    <property type="evidence" value="ECO:0007669"/>
    <property type="project" value="UniProtKB-ARBA"/>
</dbReference>
<dbReference type="Gene3D" id="3.10.290.10">
    <property type="entry name" value="RNA-binding S4 domain"/>
    <property type="match status" value="1"/>
</dbReference>